<name>A0ABQ4DRK4_9CELL</name>
<comment type="caution">
    <text evidence="1">The sequence shown here is derived from an EMBL/GenBank/DDBJ whole genome shotgun (WGS) entry which is preliminary data.</text>
</comment>
<dbReference type="RefSeq" id="WP_203675949.1">
    <property type="nucleotide sequence ID" value="NZ_BONP01000032.1"/>
</dbReference>
<accession>A0ABQ4DRK4</accession>
<sequence length="45" mass="5230">MDVETRTPRRRPTTEEVRRLGFQLVSAGLRSAVTWLVYELLQQLG</sequence>
<evidence type="ECO:0000313" key="2">
    <source>
        <dbReference type="Proteomes" id="UP000614741"/>
    </source>
</evidence>
<keyword evidence="2" id="KW-1185">Reference proteome</keyword>
<dbReference type="EMBL" id="BONP01000032">
    <property type="protein sequence ID" value="GIG41632.1"/>
    <property type="molecule type" value="Genomic_DNA"/>
</dbReference>
<dbReference type="Proteomes" id="UP000614741">
    <property type="component" value="Unassembled WGS sequence"/>
</dbReference>
<organism evidence="1 2">
    <name type="scientific">Cellulomonas phragmiteti</name>
    <dbReference type="NCBI Taxonomy" id="478780"/>
    <lineage>
        <taxon>Bacteria</taxon>
        <taxon>Bacillati</taxon>
        <taxon>Actinomycetota</taxon>
        <taxon>Actinomycetes</taxon>
        <taxon>Micrococcales</taxon>
        <taxon>Cellulomonadaceae</taxon>
        <taxon>Cellulomonas</taxon>
    </lineage>
</organism>
<gene>
    <name evidence="1" type="ORF">Cph01nite_33940</name>
</gene>
<reference evidence="1 2" key="1">
    <citation type="submission" date="2021-01" db="EMBL/GenBank/DDBJ databases">
        <title>Whole genome shotgun sequence of Cellulomonas phragmiteti NBRC 110785.</title>
        <authorList>
            <person name="Komaki H."/>
            <person name="Tamura T."/>
        </authorList>
    </citation>
    <scope>NUCLEOTIDE SEQUENCE [LARGE SCALE GENOMIC DNA]</scope>
    <source>
        <strain evidence="1 2">NBRC 110785</strain>
    </source>
</reference>
<evidence type="ECO:0000313" key="1">
    <source>
        <dbReference type="EMBL" id="GIG41632.1"/>
    </source>
</evidence>
<proteinExistence type="predicted"/>
<protein>
    <submittedName>
        <fullName evidence="1">Uncharacterized protein</fullName>
    </submittedName>
</protein>